<dbReference type="PANTHER" id="PTHR24322:SF736">
    <property type="entry name" value="RETINOL DEHYDROGENASE 10"/>
    <property type="match status" value="1"/>
</dbReference>
<dbReference type="AlphaFoldDB" id="A0A9P8V8P4"/>
<evidence type="ECO:0000313" key="4">
    <source>
        <dbReference type="Proteomes" id="UP000770015"/>
    </source>
</evidence>
<evidence type="ECO:0008006" key="5">
    <source>
        <dbReference type="Google" id="ProtNLM"/>
    </source>
</evidence>
<proteinExistence type="inferred from homology"/>
<reference evidence="3" key="1">
    <citation type="journal article" date="2021" name="Nat. Commun.">
        <title>Genetic determinants of endophytism in the Arabidopsis root mycobiome.</title>
        <authorList>
            <person name="Mesny F."/>
            <person name="Miyauchi S."/>
            <person name="Thiergart T."/>
            <person name="Pickel B."/>
            <person name="Atanasova L."/>
            <person name="Karlsson M."/>
            <person name="Huettel B."/>
            <person name="Barry K.W."/>
            <person name="Haridas S."/>
            <person name="Chen C."/>
            <person name="Bauer D."/>
            <person name="Andreopoulos W."/>
            <person name="Pangilinan J."/>
            <person name="LaButti K."/>
            <person name="Riley R."/>
            <person name="Lipzen A."/>
            <person name="Clum A."/>
            <person name="Drula E."/>
            <person name="Henrissat B."/>
            <person name="Kohler A."/>
            <person name="Grigoriev I.V."/>
            <person name="Martin F.M."/>
            <person name="Hacquard S."/>
        </authorList>
    </citation>
    <scope>NUCLEOTIDE SEQUENCE</scope>
    <source>
        <strain evidence="3">MPI-SDFR-AT-0117</strain>
    </source>
</reference>
<dbReference type="EMBL" id="JAGSXJ010000017">
    <property type="protein sequence ID" value="KAH6683773.1"/>
    <property type="molecule type" value="Genomic_DNA"/>
</dbReference>
<evidence type="ECO:0000313" key="3">
    <source>
        <dbReference type="EMBL" id="KAH6683773.1"/>
    </source>
</evidence>
<evidence type="ECO:0000256" key="2">
    <source>
        <dbReference type="ARBA" id="ARBA00023002"/>
    </source>
</evidence>
<evidence type="ECO:0000256" key="1">
    <source>
        <dbReference type="ARBA" id="ARBA00006484"/>
    </source>
</evidence>
<protein>
    <recommendedName>
        <fullName evidence="5">NAD(P)-binding protein</fullName>
    </recommendedName>
</protein>
<dbReference type="Proteomes" id="UP000770015">
    <property type="component" value="Unassembled WGS sequence"/>
</dbReference>
<organism evidence="3 4">
    <name type="scientific">Plectosphaerella plurivora</name>
    <dbReference type="NCBI Taxonomy" id="936078"/>
    <lineage>
        <taxon>Eukaryota</taxon>
        <taxon>Fungi</taxon>
        <taxon>Dikarya</taxon>
        <taxon>Ascomycota</taxon>
        <taxon>Pezizomycotina</taxon>
        <taxon>Sordariomycetes</taxon>
        <taxon>Hypocreomycetidae</taxon>
        <taxon>Glomerellales</taxon>
        <taxon>Plectosphaerellaceae</taxon>
        <taxon>Plectosphaerella</taxon>
    </lineage>
</organism>
<dbReference type="OrthoDB" id="10253736at2759"/>
<dbReference type="Gene3D" id="3.40.50.720">
    <property type="entry name" value="NAD(P)-binding Rossmann-like Domain"/>
    <property type="match status" value="2"/>
</dbReference>
<keyword evidence="4" id="KW-1185">Reference proteome</keyword>
<sequence>MFALNNWRLRPCGNWHWPSEVAVVTGGCGGIGKQLVLGLREKDVKVVILDLLPLSAEFEGESSILYIKTDITSVEAIAIAAERIRKTFGPPSILINSAGLATPHSILDTPPGYLSKIFGRDAYMALPSMVDSCASKAAGLTFHEGLNSELKTKYKVDGVITTIVQPSWVRTPMSQDNADDIERAQGKMLTPEEVAEAVLAHIWSRRGGQVILPKGSTFFTTLQGWPNWAQELLRDMMGRAI</sequence>
<dbReference type="InterPro" id="IPR036291">
    <property type="entry name" value="NAD(P)-bd_dom_sf"/>
</dbReference>
<dbReference type="PANTHER" id="PTHR24322">
    <property type="entry name" value="PKSB"/>
    <property type="match status" value="1"/>
</dbReference>
<name>A0A9P8V8P4_9PEZI</name>
<comment type="similarity">
    <text evidence="1">Belongs to the short-chain dehydrogenases/reductases (SDR) family.</text>
</comment>
<dbReference type="SUPFAM" id="SSF51735">
    <property type="entry name" value="NAD(P)-binding Rossmann-fold domains"/>
    <property type="match status" value="1"/>
</dbReference>
<dbReference type="GO" id="GO:0016616">
    <property type="term" value="F:oxidoreductase activity, acting on the CH-OH group of donors, NAD or NADP as acceptor"/>
    <property type="evidence" value="ECO:0007669"/>
    <property type="project" value="TreeGrafter"/>
</dbReference>
<dbReference type="Pfam" id="PF00106">
    <property type="entry name" value="adh_short"/>
    <property type="match status" value="1"/>
</dbReference>
<dbReference type="InterPro" id="IPR002347">
    <property type="entry name" value="SDR_fam"/>
</dbReference>
<dbReference type="PRINTS" id="PR00081">
    <property type="entry name" value="GDHRDH"/>
</dbReference>
<comment type="caution">
    <text evidence="3">The sequence shown here is derived from an EMBL/GenBank/DDBJ whole genome shotgun (WGS) entry which is preliminary data.</text>
</comment>
<gene>
    <name evidence="3" type="ORF">F5X68DRAFT_223372</name>
</gene>
<accession>A0A9P8V8P4</accession>
<keyword evidence="2" id="KW-0560">Oxidoreductase</keyword>